<dbReference type="GO" id="GO:0003887">
    <property type="term" value="F:DNA-directed DNA polymerase activity"/>
    <property type="evidence" value="ECO:0007669"/>
    <property type="project" value="UniProtKB-UniRule"/>
</dbReference>
<organism evidence="21">
    <name type="scientific">Jonesiaceae bacterium BS-20</name>
    <dbReference type="NCBI Taxonomy" id="3120821"/>
    <lineage>
        <taxon>Bacteria</taxon>
        <taxon>Bacillati</taxon>
        <taxon>Actinomycetota</taxon>
        <taxon>Actinomycetes</taxon>
        <taxon>Micrococcales</taxon>
        <taxon>Jonesiaceae</taxon>
    </lineage>
</organism>
<keyword evidence="8 17" id="KW-0227">DNA damage</keyword>
<gene>
    <name evidence="17 21" type="primary">polA</name>
    <name evidence="21" type="ORF">V5R04_06080</name>
</gene>
<dbReference type="FunFam" id="1.10.150.20:FF:000003">
    <property type="entry name" value="DNA polymerase I"/>
    <property type="match status" value="1"/>
</dbReference>
<evidence type="ECO:0000256" key="13">
    <source>
        <dbReference type="ARBA" id="ARBA00023204"/>
    </source>
</evidence>
<dbReference type="CDD" id="cd09898">
    <property type="entry name" value="H3TH_53EXO"/>
    <property type="match status" value="1"/>
</dbReference>
<dbReference type="InterPro" id="IPR002421">
    <property type="entry name" value="5-3_exonuclease"/>
</dbReference>
<dbReference type="InterPro" id="IPR001098">
    <property type="entry name" value="DNA-dir_DNA_pol_A_palm_dom"/>
</dbReference>
<evidence type="ECO:0000256" key="15">
    <source>
        <dbReference type="ARBA" id="ARBA00053603"/>
    </source>
</evidence>
<dbReference type="NCBIfam" id="NF004397">
    <property type="entry name" value="PRK05755.1"/>
    <property type="match status" value="1"/>
</dbReference>
<name>A0AAU7DYL0_9MICO</name>
<dbReference type="InterPro" id="IPR020046">
    <property type="entry name" value="5-3_exonucl_a-hlix_arch_N"/>
</dbReference>
<dbReference type="PRINTS" id="PR00868">
    <property type="entry name" value="DNAPOLI"/>
</dbReference>
<dbReference type="GO" id="GO:0003677">
    <property type="term" value="F:DNA binding"/>
    <property type="evidence" value="ECO:0007669"/>
    <property type="project" value="UniProtKB-UniRule"/>
</dbReference>
<evidence type="ECO:0000256" key="1">
    <source>
        <dbReference type="ARBA" id="ARBA00007705"/>
    </source>
</evidence>
<dbReference type="Gene3D" id="1.20.1060.10">
    <property type="entry name" value="Taq DNA Polymerase, Chain T, domain 4"/>
    <property type="match status" value="1"/>
</dbReference>
<comment type="catalytic activity">
    <reaction evidence="14 17">
        <text>DNA(n) + a 2'-deoxyribonucleoside 5'-triphosphate = DNA(n+1) + diphosphate</text>
        <dbReference type="Rhea" id="RHEA:22508"/>
        <dbReference type="Rhea" id="RHEA-COMP:17339"/>
        <dbReference type="Rhea" id="RHEA-COMP:17340"/>
        <dbReference type="ChEBI" id="CHEBI:33019"/>
        <dbReference type="ChEBI" id="CHEBI:61560"/>
        <dbReference type="ChEBI" id="CHEBI:173112"/>
        <dbReference type="EC" id="2.7.7.7"/>
    </reaction>
</comment>
<dbReference type="EC" id="2.7.7.7" evidence="2 16"/>
<evidence type="ECO:0000256" key="4">
    <source>
        <dbReference type="ARBA" id="ARBA00022679"/>
    </source>
</evidence>
<dbReference type="SMART" id="SM00475">
    <property type="entry name" value="53EXOc"/>
    <property type="match status" value="1"/>
</dbReference>
<dbReference type="InterPro" id="IPR054690">
    <property type="entry name" value="DNA_polI_exonuclease"/>
</dbReference>
<dbReference type="Gene3D" id="1.10.150.20">
    <property type="entry name" value="5' to 3' exonuclease, C-terminal subdomain"/>
    <property type="match status" value="2"/>
</dbReference>
<dbReference type="InterPro" id="IPR036279">
    <property type="entry name" value="5-3_exonuclease_C_sf"/>
</dbReference>
<dbReference type="GO" id="GO:0006302">
    <property type="term" value="P:double-strand break repair"/>
    <property type="evidence" value="ECO:0007669"/>
    <property type="project" value="TreeGrafter"/>
</dbReference>
<evidence type="ECO:0000256" key="11">
    <source>
        <dbReference type="ARBA" id="ARBA00022932"/>
    </source>
</evidence>
<keyword evidence="12 17" id="KW-0238">DNA-binding</keyword>
<dbReference type="Pfam" id="PF00476">
    <property type="entry name" value="DNA_pol_A"/>
    <property type="match status" value="1"/>
</dbReference>
<comment type="similarity">
    <text evidence="1 17">Belongs to the DNA polymerase type-A family.</text>
</comment>
<keyword evidence="4 17" id="KW-0808">Transferase</keyword>
<dbReference type="Gene3D" id="3.30.70.370">
    <property type="match status" value="1"/>
</dbReference>
<evidence type="ECO:0000256" key="5">
    <source>
        <dbReference type="ARBA" id="ARBA00022695"/>
    </source>
</evidence>
<comment type="function">
    <text evidence="15">In addition to polymerase activity, this DNA polymerase exhibits 3'-5' and 5'-3' exonuclease activity.</text>
</comment>
<dbReference type="SMART" id="SM00482">
    <property type="entry name" value="POLAc"/>
    <property type="match status" value="1"/>
</dbReference>
<dbReference type="FunFam" id="1.10.150.20:FF:000002">
    <property type="entry name" value="DNA polymerase I"/>
    <property type="match status" value="1"/>
</dbReference>
<keyword evidence="7" id="KW-0540">Nuclease</keyword>
<dbReference type="AlphaFoldDB" id="A0AAU7DYL0"/>
<evidence type="ECO:0000259" key="19">
    <source>
        <dbReference type="SMART" id="SM00475"/>
    </source>
</evidence>
<dbReference type="InterPro" id="IPR018320">
    <property type="entry name" value="DNA_polymerase_1"/>
</dbReference>
<dbReference type="CDD" id="cd08637">
    <property type="entry name" value="DNA_pol_A_pol_I_C"/>
    <property type="match status" value="1"/>
</dbReference>
<keyword evidence="6 17" id="KW-0235">DNA replication</keyword>
<reference evidence="21" key="1">
    <citation type="submission" date="2024-02" db="EMBL/GenBank/DDBJ databases">
        <title>Tomenella chthoni gen. nov. sp. nov., a member of the family Jonesiaceae isolated from bat guano.</title>
        <authorList>
            <person name="Miller S.L."/>
            <person name="King J."/>
            <person name="Sankaranarayanan K."/>
            <person name="Lawson P.A."/>
        </authorList>
    </citation>
    <scope>NUCLEOTIDE SEQUENCE</scope>
    <source>
        <strain evidence="21">BS-20</strain>
    </source>
</reference>
<evidence type="ECO:0000259" key="18">
    <source>
        <dbReference type="SMART" id="SM00474"/>
    </source>
</evidence>
<dbReference type="PANTHER" id="PTHR10133">
    <property type="entry name" value="DNA POLYMERASE I"/>
    <property type="match status" value="1"/>
</dbReference>
<feature type="domain" description="DNA-directed DNA polymerase family A palm" evidence="20">
    <location>
        <begin position="654"/>
        <end position="861"/>
    </location>
</feature>
<dbReference type="CDD" id="cd06140">
    <property type="entry name" value="DNA_polA_I_Bacillus_like_exo"/>
    <property type="match status" value="1"/>
</dbReference>
<dbReference type="InterPro" id="IPR002562">
    <property type="entry name" value="3'-5'_exonuclease_dom"/>
</dbReference>
<dbReference type="SUPFAM" id="SSF53098">
    <property type="entry name" value="Ribonuclease H-like"/>
    <property type="match status" value="1"/>
</dbReference>
<dbReference type="InterPro" id="IPR020045">
    <property type="entry name" value="DNA_polI_H3TH"/>
</dbReference>
<dbReference type="Gene3D" id="3.30.420.10">
    <property type="entry name" value="Ribonuclease H-like superfamily/Ribonuclease H"/>
    <property type="match status" value="1"/>
</dbReference>
<dbReference type="GO" id="GO:0006261">
    <property type="term" value="P:DNA-templated DNA replication"/>
    <property type="evidence" value="ECO:0007669"/>
    <property type="project" value="UniProtKB-UniRule"/>
</dbReference>
<dbReference type="SMART" id="SM00279">
    <property type="entry name" value="HhH2"/>
    <property type="match status" value="1"/>
</dbReference>
<dbReference type="Pfam" id="PF02739">
    <property type="entry name" value="5_3_exonuc_N"/>
    <property type="match status" value="1"/>
</dbReference>
<dbReference type="SMART" id="SM00474">
    <property type="entry name" value="35EXOc"/>
    <property type="match status" value="1"/>
</dbReference>
<evidence type="ECO:0000313" key="21">
    <source>
        <dbReference type="EMBL" id="XBH22784.1"/>
    </source>
</evidence>
<evidence type="ECO:0000256" key="14">
    <source>
        <dbReference type="ARBA" id="ARBA00049244"/>
    </source>
</evidence>
<dbReference type="PANTHER" id="PTHR10133:SF27">
    <property type="entry name" value="DNA POLYMERASE NU"/>
    <property type="match status" value="1"/>
</dbReference>
<dbReference type="SUPFAM" id="SSF56672">
    <property type="entry name" value="DNA/RNA polymerases"/>
    <property type="match status" value="1"/>
</dbReference>
<dbReference type="Pfam" id="PF01367">
    <property type="entry name" value="5_3_exonuc"/>
    <property type="match status" value="1"/>
</dbReference>
<dbReference type="InterPro" id="IPR012337">
    <property type="entry name" value="RNaseH-like_sf"/>
</dbReference>
<evidence type="ECO:0000256" key="7">
    <source>
        <dbReference type="ARBA" id="ARBA00022722"/>
    </source>
</evidence>
<evidence type="ECO:0000256" key="6">
    <source>
        <dbReference type="ARBA" id="ARBA00022705"/>
    </source>
</evidence>
<keyword evidence="5 17" id="KW-0548">Nucleotidyltransferase</keyword>
<dbReference type="CDD" id="cd09859">
    <property type="entry name" value="PIN_53EXO"/>
    <property type="match status" value="1"/>
</dbReference>
<proteinExistence type="inferred from homology"/>
<dbReference type="Pfam" id="PF22619">
    <property type="entry name" value="DNA_polI_exo1"/>
    <property type="match status" value="1"/>
</dbReference>
<dbReference type="InterPro" id="IPR002298">
    <property type="entry name" value="DNA_polymerase_A"/>
</dbReference>
<evidence type="ECO:0000256" key="16">
    <source>
        <dbReference type="NCBIfam" id="TIGR00593"/>
    </source>
</evidence>
<dbReference type="InterPro" id="IPR043502">
    <property type="entry name" value="DNA/RNA_pol_sf"/>
</dbReference>
<dbReference type="Gene3D" id="3.40.50.1010">
    <property type="entry name" value="5'-nuclease"/>
    <property type="match status" value="1"/>
</dbReference>
<evidence type="ECO:0000256" key="2">
    <source>
        <dbReference type="ARBA" id="ARBA00012417"/>
    </source>
</evidence>
<dbReference type="SUPFAM" id="SSF88723">
    <property type="entry name" value="PIN domain-like"/>
    <property type="match status" value="1"/>
</dbReference>
<keyword evidence="11 17" id="KW-0239">DNA-directed DNA polymerase</keyword>
<protein>
    <recommendedName>
        <fullName evidence="3 16">DNA polymerase I</fullName>
        <ecNumber evidence="2 16">2.7.7.7</ecNumber>
    </recommendedName>
</protein>
<evidence type="ECO:0000256" key="3">
    <source>
        <dbReference type="ARBA" id="ARBA00020311"/>
    </source>
</evidence>
<evidence type="ECO:0000256" key="17">
    <source>
        <dbReference type="RuleBase" id="RU004460"/>
    </source>
</evidence>
<evidence type="ECO:0000256" key="9">
    <source>
        <dbReference type="ARBA" id="ARBA00022801"/>
    </source>
</evidence>
<dbReference type="GO" id="GO:0008408">
    <property type="term" value="F:3'-5' exonuclease activity"/>
    <property type="evidence" value="ECO:0007669"/>
    <property type="project" value="InterPro"/>
</dbReference>
<evidence type="ECO:0000256" key="8">
    <source>
        <dbReference type="ARBA" id="ARBA00022763"/>
    </source>
</evidence>
<sequence length="898" mass="98258">MADVTDSAQTKLLIIDGHSMAFRAFFALPADKFITQSGTYTNAVHGFISMLSTLISTEKPTHVAVAFDAGSTTFRTERYPEYKGGRDATPEPFKGQVALIKEVLAAMNIAFLEKDMFEADDILATWSVQAADAGMKVLICSGDRDTLQLVNEDVTVLYPIKGVSEMRRFTPDMVVERYAVRPEQYPDLAALVGETADNIPGVPGVGPKTAAKWINQFGSLDEILAQAESIKGKVGESLRAHLDQVRENRIINHLLTDMELELAAEDLIAQPWNRQAMHEIFDVLEFRTLRERLFALMLGGESDAEETPVQSVELNIAELGAGELSAWLSAHPGALGVEVKGKTTPFGGTAWEISLADAEGDAVILDFADLANEDLDALSAWLGDPQSPKVVHGFKGAWHALNGNGINLAGVTFDTELATYLAFPDQRSYTLEDLAIRYLHRDLTPQVAEAQGSLDLDLDGTGQKNQDLAFRSAALVPLSDALTEELSERDSSHLLLDLELPLAELLVIMERDGVGADLPYLQELAQFFTQLGQEAAAAAYAAIGREVNLGSPKQLQEVLFDQLEMPKTKKIKTGYTTDAAALADLFAKTQHPFLEHLLAHRDTTKLKQTVEGLIKAVAEDGRIHTTFQQTVAATGRLSSIDPNLQNIPIRTEMGRRIRRAFVVGEGYETLLTADYSQIEMRIMAHLSGDQGLIEAFNAGEDLHNYVASHVFDVSTSEVTPEMRSKIKAMSYGLAYGLSAYGLSKQLNISVGEANSLMEDYFKRFGGVRDYLTSVVEQARVDGYTATILGRRRYLPDLTSDNRQRREIAERVALNAPIQGSAADLIKVAMLKVAEAFKVADLKSRLLLQIHDELLVEVAAGEQDQVEQILRTEMANAAELSVPLSVSVGTGKSWHDAGH</sequence>
<dbReference type="InterPro" id="IPR036397">
    <property type="entry name" value="RNaseH_sf"/>
</dbReference>
<dbReference type="InterPro" id="IPR029060">
    <property type="entry name" value="PIN-like_dom_sf"/>
</dbReference>
<feature type="domain" description="5'-3' exonuclease" evidence="19">
    <location>
        <begin position="10"/>
        <end position="270"/>
    </location>
</feature>
<dbReference type="FunFam" id="3.40.50.1010:FF:000001">
    <property type="entry name" value="DNA polymerase I"/>
    <property type="match status" value="1"/>
</dbReference>
<accession>A0AAU7DYL0</accession>
<evidence type="ECO:0000256" key="12">
    <source>
        <dbReference type="ARBA" id="ARBA00023125"/>
    </source>
</evidence>
<evidence type="ECO:0000256" key="10">
    <source>
        <dbReference type="ARBA" id="ARBA00022839"/>
    </source>
</evidence>
<keyword evidence="10" id="KW-0269">Exonuclease</keyword>
<feature type="domain" description="3'-5' exonuclease" evidence="18">
    <location>
        <begin position="315"/>
        <end position="487"/>
    </location>
</feature>
<dbReference type="SUPFAM" id="SSF47807">
    <property type="entry name" value="5' to 3' exonuclease, C-terminal subdomain"/>
    <property type="match status" value="1"/>
</dbReference>
<evidence type="ECO:0000259" key="20">
    <source>
        <dbReference type="SMART" id="SM00482"/>
    </source>
</evidence>
<dbReference type="EMBL" id="CP146203">
    <property type="protein sequence ID" value="XBH22784.1"/>
    <property type="molecule type" value="Genomic_DNA"/>
</dbReference>
<dbReference type="InterPro" id="IPR008918">
    <property type="entry name" value="HhH2"/>
</dbReference>
<dbReference type="GO" id="GO:0008409">
    <property type="term" value="F:5'-3' exonuclease activity"/>
    <property type="evidence" value="ECO:0007669"/>
    <property type="project" value="InterPro"/>
</dbReference>
<dbReference type="NCBIfam" id="TIGR00593">
    <property type="entry name" value="pola"/>
    <property type="match status" value="1"/>
</dbReference>
<keyword evidence="13 17" id="KW-0234">DNA repair</keyword>
<keyword evidence="9" id="KW-0378">Hydrolase</keyword>